<dbReference type="Gramene" id="Zm00001eb403900_T001">
    <property type="protein sequence ID" value="Zm00001eb403900_P001"/>
    <property type="gene ID" value="Zm00001eb403900"/>
</dbReference>
<protein>
    <submittedName>
        <fullName evidence="2">Uncharacterized protein</fullName>
    </submittedName>
</protein>
<evidence type="ECO:0000313" key="2">
    <source>
        <dbReference type="EnsemblPlants" id="Zm00001eb403900_P001"/>
    </source>
</evidence>
<feature type="region of interest" description="Disordered" evidence="1">
    <location>
        <begin position="283"/>
        <end position="407"/>
    </location>
</feature>
<evidence type="ECO:0000256" key="1">
    <source>
        <dbReference type="SAM" id="MobiDB-lite"/>
    </source>
</evidence>
<keyword evidence="3" id="KW-1185">Reference proteome</keyword>
<feature type="compositionally biased region" description="Basic and acidic residues" evidence="1">
    <location>
        <begin position="318"/>
        <end position="333"/>
    </location>
</feature>
<sequence length="857" mass="92313">MEQSGQRHLGGICEAITYRNQRAIAIAIAAELAASQMMGYPAYTTVACLLPSPYVHRSHSRLPHTATDLVGGIHAVCRPMPGHSSIGHLGWELRLRGGLRRRYHDRAADYVIPRHPLQVALDAADGRRPAPPHRHGEAPLLVHPVEPQRRGPHHHGHGPAGHVHHGPVHGAGLPDIGHGAADGDRAGQQLHHQRRVVELRLGDGLQPLAAAGDAAPRYLLHAAVPDAQAAEVGDVVAGAEVVHQPRVHGAGRVHVPGAHAVEARPPVLLVLDGHARVVRRVRRRHDRRLHRRGGPARVQALDDGRDPAQVRRRHGRPGLHEEGQAHVVRELRVHLAGRPRRQDVHAGPRDVRLQDARARPVGPARREEGHGRRRGRPHHRAPERDGRRGPGRRPGVRRDPRPRGVAHVRRGQHVRVGEGGVPLRRLVHQDHAGAAVRGHRLPLLDVLADGAALAQHHLAPHLGLHQRAAVAGLREDERQRAPRGVVPGLEQRLAVELLPVAEPHGCAYRAVRGARRDREHPRRAVGDGPRGGAVVAGRGADEDAVLHGLERGDGDEVVVELRAVGGADGEGEHVHAVPDGGVQAGDDVQDGAPAPRAHLVDGQVRVRRHPGRPAVRVAPHAGVLHEVARRGAGRVRAVARVVDGRRRVVDGRAPERARADDLVAAPAAGDGPELAGALPLLGRRWHPRVAEGRVGGQDAGVEEPNHDAAAEPGSAPEAVLAHVEAEEARRVGGSQRQELLRVQPQAPLLAPQRLRLRVSEAGGEPRQHVAVRVDDPGPVIRRRVQRGLRQERPVPLLHRPAAAVVVPRLEMNHVVLALLRVGDGEQRGGQQQEEGKEVSLGPHEAMQCRTGPGEGDS</sequence>
<proteinExistence type="predicted"/>
<reference evidence="2" key="3">
    <citation type="submission" date="2021-05" db="UniProtKB">
        <authorList>
            <consortium name="EnsemblPlants"/>
        </authorList>
    </citation>
    <scope>IDENTIFICATION</scope>
    <source>
        <strain evidence="2">cv. B73</strain>
    </source>
</reference>
<feature type="compositionally biased region" description="Basic and acidic residues" evidence="1">
    <location>
        <begin position="340"/>
        <end position="370"/>
    </location>
</feature>
<gene>
    <name evidence="2" type="primary">LOC100193436</name>
</gene>
<name>A0A804RF24_MAIZE</name>
<evidence type="ECO:0000313" key="3">
    <source>
        <dbReference type="Proteomes" id="UP000007305"/>
    </source>
</evidence>
<reference evidence="3" key="1">
    <citation type="journal article" date="2009" name="Science">
        <title>The B73 maize genome: complexity, diversity, and dynamics.</title>
        <authorList>
            <person name="Schnable P.S."/>
            <person name="Ware D."/>
            <person name="Fulton R.S."/>
            <person name="Stein J.C."/>
            <person name="Wei F."/>
            <person name="Pasternak S."/>
            <person name="Liang C."/>
            <person name="Zhang J."/>
            <person name="Fulton L."/>
            <person name="Graves T.A."/>
            <person name="Minx P."/>
            <person name="Reily A.D."/>
            <person name="Courtney L."/>
            <person name="Kruchowski S.S."/>
            <person name="Tomlinson C."/>
            <person name="Strong C."/>
            <person name="Delehaunty K."/>
            <person name="Fronick C."/>
            <person name="Courtney B."/>
            <person name="Rock S.M."/>
            <person name="Belter E."/>
            <person name="Du F."/>
            <person name="Kim K."/>
            <person name="Abbott R.M."/>
            <person name="Cotton M."/>
            <person name="Levy A."/>
            <person name="Marchetto P."/>
            <person name="Ochoa K."/>
            <person name="Jackson S.M."/>
            <person name="Gillam B."/>
            <person name="Chen W."/>
            <person name="Yan L."/>
            <person name="Higginbotham J."/>
            <person name="Cardenas M."/>
            <person name="Waligorski J."/>
            <person name="Applebaum E."/>
            <person name="Phelps L."/>
            <person name="Falcone J."/>
            <person name="Kanchi K."/>
            <person name="Thane T."/>
            <person name="Scimone A."/>
            <person name="Thane N."/>
            <person name="Henke J."/>
            <person name="Wang T."/>
            <person name="Ruppert J."/>
            <person name="Shah N."/>
            <person name="Rotter K."/>
            <person name="Hodges J."/>
            <person name="Ingenthron E."/>
            <person name="Cordes M."/>
            <person name="Kohlberg S."/>
            <person name="Sgro J."/>
            <person name="Delgado B."/>
            <person name="Mead K."/>
            <person name="Chinwalla A."/>
            <person name="Leonard S."/>
            <person name="Crouse K."/>
            <person name="Collura K."/>
            <person name="Kudrna D."/>
            <person name="Currie J."/>
            <person name="He R."/>
            <person name="Angelova A."/>
            <person name="Rajasekar S."/>
            <person name="Mueller T."/>
            <person name="Lomeli R."/>
            <person name="Scara G."/>
            <person name="Ko A."/>
            <person name="Delaney K."/>
            <person name="Wissotski M."/>
            <person name="Lopez G."/>
            <person name="Campos D."/>
            <person name="Braidotti M."/>
            <person name="Ashley E."/>
            <person name="Golser W."/>
            <person name="Kim H."/>
            <person name="Lee S."/>
            <person name="Lin J."/>
            <person name="Dujmic Z."/>
            <person name="Kim W."/>
            <person name="Talag J."/>
            <person name="Zuccolo A."/>
            <person name="Fan C."/>
            <person name="Sebastian A."/>
            <person name="Kramer M."/>
            <person name="Spiegel L."/>
            <person name="Nascimento L."/>
            <person name="Zutavern T."/>
            <person name="Miller B."/>
            <person name="Ambroise C."/>
            <person name="Muller S."/>
            <person name="Spooner W."/>
            <person name="Narechania A."/>
            <person name="Ren L."/>
            <person name="Wei S."/>
            <person name="Kumari S."/>
            <person name="Faga B."/>
            <person name="Levy M.J."/>
            <person name="McMahan L."/>
            <person name="Van Buren P."/>
            <person name="Vaughn M.W."/>
            <person name="Ying K."/>
            <person name="Yeh C.-T."/>
            <person name="Emrich S.J."/>
            <person name="Jia Y."/>
            <person name="Kalyanaraman A."/>
            <person name="Hsia A.-P."/>
            <person name="Barbazuk W.B."/>
            <person name="Baucom R.S."/>
            <person name="Brutnell T.P."/>
            <person name="Carpita N.C."/>
            <person name="Chaparro C."/>
            <person name="Chia J.-M."/>
            <person name="Deragon J.-M."/>
            <person name="Estill J.C."/>
            <person name="Fu Y."/>
            <person name="Jeddeloh J.A."/>
            <person name="Han Y."/>
            <person name="Lee H."/>
            <person name="Li P."/>
            <person name="Lisch D.R."/>
            <person name="Liu S."/>
            <person name="Liu Z."/>
            <person name="Nagel D.H."/>
            <person name="McCann M.C."/>
            <person name="SanMiguel P."/>
            <person name="Myers A.M."/>
            <person name="Nettleton D."/>
            <person name="Nguyen J."/>
            <person name="Penning B.W."/>
            <person name="Ponnala L."/>
            <person name="Schneider K.L."/>
            <person name="Schwartz D.C."/>
            <person name="Sharma A."/>
            <person name="Soderlund C."/>
            <person name="Springer N.M."/>
            <person name="Sun Q."/>
            <person name="Wang H."/>
            <person name="Waterman M."/>
            <person name="Westerman R."/>
            <person name="Wolfgruber T.K."/>
            <person name="Yang L."/>
            <person name="Yu Y."/>
            <person name="Zhang L."/>
            <person name="Zhou S."/>
            <person name="Zhu Q."/>
            <person name="Bennetzen J.L."/>
            <person name="Dawe R.K."/>
            <person name="Jiang J."/>
            <person name="Jiang N."/>
            <person name="Presting G.G."/>
            <person name="Wessler S.R."/>
            <person name="Aluru S."/>
            <person name="Martienssen R.A."/>
            <person name="Clifton S.W."/>
            <person name="McCombie W.R."/>
            <person name="Wing R.A."/>
            <person name="Wilson R.K."/>
        </authorList>
    </citation>
    <scope>NUCLEOTIDE SEQUENCE [LARGE SCALE GENOMIC DNA]</scope>
    <source>
        <strain evidence="3">cv. B73</strain>
    </source>
</reference>
<feature type="compositionally biased region" description="Basic residues" evidence="1">
    <location>
        <begin position="283"/>
        <end position="294"/>
    </location>
</feature>
<organism evidence="2 3">
    <name type="scientific">Zea mays</name>
    <name type="common">Maize</name>
    <dbReference type="NCBI Taxonomy" id="4577"/>
    <lineage>
        <taxon>Eukaryota</taxon>
        <taxon>Viridiplantae</taxon>
        <taxon>Streptophyta</taxon>
        <taxon>Embryophyta</taxon>
        <taxon>Tracheophyta</taxon>
        <taxon>Spermatophyta</taxon>
        <taxon>Magnoliopsida</taxon>
        <taxon>Liliopsida</taxon>
        <taxon>Poales</taxon>
        <taxon>Poaceae</taxon>
        <taxon>PACMAD clade</taxon>
        <taxon>Panicoideae</taxon>
        <taxon>Andropogonodae</taxon>
        <taxon>Andropogoneae</taxon>
        <taxon>Tripsacinae</taxon>
        <taxon>Zea</taxon>
    </lineage>
</organism>
<feature type="region of interest" description="Disordered" evidence="1">
    <location>
        <begin position="517"/>
        <end position="536"/>
    </location>
</feature>
<dbReference type="AlphaFoldDB" id="A0A804RF24"/>
<feature type="compositionally biased region" description="Basic and acidic residues" evidence="1">
    <location>
        <begin position="300"/>
        <end position="309"/>
    </location>
</feature>
<dbReference type="Proteomes" id="UP000007305">
    <property type="component" value="Chromosome 9"/>
</dbReference>
<reference evidence="2" key="2">
    <citation type="submission" date="2019-07" db="EMBL/GenBank/DDBJ databases">
        <authorList>
            <person name="Seetharam A."/>
            <person name="Woodhouse M."/>
            <person name="Cannon E."/>
        </authorList>
    </citation>
    <scope>NUCLEOTIDE SEQUENCE [LARGE SCALE GENOMIC DNA]</scope>
    <source>
        <strain evidence="2">cv. B73</strain>
    </source>
</reference>
<dbReference type="InParanoid" id="A0A804RF24"/>
<dbReference type="EnsemblPlants" id="Zm00001eb403900_T001">
    <property type="protein sequence ID" value="Zm00001eb403900_P001"/>
    <property type="gene ID" value="Zm00001eb403900"/>
</dbReference>
<accession>A0A804RF24</accession>
<feature type="region of interest" description="Disordered" evidence="1">
    <location>
        <begin position="824"/>
        <end position="857"/>
    </location>
</feature>